<feature type="transmembrane region" description="Helical" evidence="10">
    <location>
        <begin position="143"/>
        <end position="162"/>
    </location>
</feature>
<evidence type="ECO:0000256" key="6">
    <source>
        <dbReference type="ARBA" id="ARBA00022989"/>
    </source>
</evidence>
<dbReference type="EMBL" id="KQ435794">
    <property type="protein sequence ID" value="KOX73702.1"/>
    <property type="molecule type" value="Genomic_DNA"/>
</dbReference>
<keyword evidence="7 10" id="KW-0472">Membrane</keyword>
<dbReference type="GO" id="GO:0007165">
    <property type="term" value="P:signal transduction"/>
    <property type="evidence" value="ECO:0007669"/>
    <property type="project" value="UniProtKB-KW"/>
</dbReference>
<proteinExistence type="predicted"/>
<organism evidence="11 12">
    <name type="scientific">Melipona quadrifasciata</name>
    <dbReference type="NCBI Taxonomy" id="166423"/>
    <lineage>
        <taxon>Eukaryota</taxon>
        <taxon>Metazoa</taxon>
        <taxon>Ecdysozoa</taxon>
        <taxon>Arthropoda</taxon>
        <taxon>Hexapoda</taxon>
        <taxon>Insecta</taxon>
        <taxon>Pterygota</taxon>
        <taxon>Neoptera</taxon>
        <taxon>Endopterygota</taxon>
        <taxon>Hymenoptera</taxon>
        <taxon>Apocrita</taxon>
        <taxon>Aculeata</taxon>
        <taxon>Apoidea</taxon>
        <taxon>Anthophila</taxon>
        <taxon>Apidae</taxon>
        <taxon>Melipona</taxon>
    </lineage>
</organism>
<keyword evidence="12" id="KW-1185">Reference proteome</keyword>
<evidence type="ECO:0000256" key="5">
    <source>
        <dbReference type="ARBA" id="ARBA00022725"/>
    </source>
</evidence>
<accession>A0A0N0U4X2</accession>
<dbReference type="OrthoDB" id="7539170at2759"/>
<evidence type="ECO:0008006" key="13">
    <source>
        <dbReference type="Google" id="ProtNLM"/>
    </source>
</evidence>
<evidence type="ECO:0000256" key="9">
    <source>
        <dbReference type="ARBA" id="ARBA00023224"/>
    </source>
</evidence>
<dbReference type="InterPro" id="IPR004117">
    <property type="entry name" value="7tm6_olfct_rcpt"/>
</dbReference>
<feature type="transmembrane region" description="Helical" evidence="10">
    <location>
        <begin position="210"/>
        <end position="230"/>
    </location>
</feature>
<keyword evidence="5" id="KW-0552">Olfaction</keyword>
<evidence type="ECO:0000256" key="3">
    <source>
        <dbReference type="ARBA" id="ARBA00022606"/>
    </source>
</evidence>
<evidence type="ECO:0000256" key="1">
    <source>
        <dbReference type="ARBA" id="ARBA00004651"/>
    </source>
</evidence>
<evidence type="ECO:0000256" key="2">
    <source>
        <dbReference type="ARBA" id="ARBA00022475"/>
    </source>
</evidence>
<dbReference type="GO" id="GO:0004984">
    <property type="term" value="F:olfactory receptor activity"/>
    <property type="evidence" value="ECO:0007669"/>
    <property type="project" value="InterPro"/>
</dbReference>
<keyword evidence="3" id="KW-0716">Sensory transduction</keyword>
<dbReference type="PANTHER" id="PTHR21137:SF35">
    <property type="entry name" value="ODORANT RECEPTOR 19A-RELATED"/>
    <property type="match status" value="1"/>
</dbReference>
<keyword evidence="4 10" id="KW-0812">Transmembrane</keyword>
<gene>
    <name evidence="11" type="ORF">WN51_13780</name>
</gene>
<reference evidence="11 12" key="1">
    <citation type="submission" date="2015-07" db="EMBL/GenBank/DDBJ databases">
        <title>The genome of Melipona quadrifasciata.</title>
        <authorList>
            <person name="Pan H."/>
            <person name="Kapheim K."/>
        </authorList>
    </citation>
    <scope>NUCLEOTIDE SEQUENCE [LARGE SCALE GENOMIC DNA]</scope>
    <source>
        <strain evidence="11">0111107301</strain>
        <tissue evidence="11">Whole body</tissue>
    </source>
</reference>
<evidence type="ECO:0000256" key="4">
    <source>
        <dbReference type="ARBA" id="ARBA00022692"/>
    </source>
</evidence>
<evidence type="ECO:0000313" key="11">
    <source>
        <dbReference type="EMBL" id="KOX73702.1"/>
    </source>
</evidence>
<dbReference type="GO" id="GO:0005549">
    <property type="term" value="F:odorant binding"/>
    <property type="evidence" value="ECO:0007669"/>
    <property type="project" value="InterPro"/>
</dbReference>
<keyword evidence="2" id="KW-1003">Cell membrane</keyword>
<keyword evidence="8" id="KW-0675">Receptor</keyword>
<dbReference type="AlphaFoldDB" id="A0A0N0U4X2"/>
<protein>
    <recommendedName>
        <fullName evidence="13">Odorant receptor</fullName>
    </recommendedName>
</protein>
<comment type="subcellular location">
    <subcellularLocation>
        <location evidence="1">Cell membrane</location>
        <topology evidence="1">Multi-pass membrane protein</topology>
    </subcellularLocation>
</comment>
<feature type="transmembrane region" description="Helical" evidence="10">
    <location>
        <begin position="400"/>
        <end position="428"/>
    </location>
</feature>
<keyword evidence="9" id="KW-0807">Transducer</keyword>
<sequence length="508" mass="58707">MQNSNLKVETFRSTDYKHEEHVNLSVQWNRWLLRPIGLWPYSNSRFEQYLYWLINVICYSLFSFRAISCILFMYYEVRDTYVILKQFGPLIFCVMGIMKYCALVDHKADINECVEQIKLDWKGTTNDKDREIMITNANFGRKLAILCTFFTYSSFVFYNIVIPISRGKVTAEDANISFIPLVFPVSKYADALHSPMNEIIFSLQVMGSSLSYTVASAACSLAAVLAVHTCGQMQVVMNWLNHLIDGRSDMSKRVDGRVGNIVRQHVRILNLYLVLEVKDVYNKIKLFGPLSFCVMAFLKYHLLILHEDDIRECVKCIEWDWKNITYIQDRELMITFANFGRKLVVICAFFMYSGFAFYYIAIPISVGRIPAEGANVTFIPAVYPFSRFIVDTRYSPVNEIVFSLQLMAGCLMHSITSAACSLAAVFAVHTCGQMEVLMSWLKHLIDGRSDMYSNVDNRIASVVRQHVSSAYREDATTGVFRRILRLHVKHMSSWLLRYYGTRMRNIFQ</sequence>
<dbReference type="Pfam" id="PF02949">
    <property type="entry name" value="7tm_6"/>
    <property type="match status" value="1"/>
</dbReference>
<evidence type="ECO:0000256" key="8">
    <source>
        <dbReference type="ARBA" id="ARBA00023170"/>
    </source>
</evidence>
<feature type="transmembrane region" description="Helical" evidence="10">
    <location>
        <begin position="343"/>
        <end position="362"/>
    </location>
</feature>
<feature type="transmembrane region" description="Helical" evidence="10">
    <location>
        <begin position="49"/>
        <end position="75"/>
    </location>
</feature>
<evidence type="ECO:0000256" key="10">
    <source>
        <dbReference type="SAM" id="Phobius"/>
    </source>
</evidence>
<evidence type="ECO:0000256" key="7">
    <source>
        <dbReference type="ARBA" id="ARBA00023136"/>
    </source>
</evidence>
<dbReference type="Proteomes" id="UP000053105">
    <property type="component" value="Unassembled WGS sequence"/>
</dbReference>
<dbReference type="GO" id="GO:0005886">
    <property type="term" value="C:plasma membrane"/>
    <property type="evidence" value="ECO:0007669"/>
    <property type="project" value="UniProtKB-SubCell"/>
</dbReference>
<dbReference type="PANTHER" id="PTHR21137">
    <property type="entry name" value="ODORANT RECEPTOR"/>
    <property type="match status" value="1"/>
</dbReference>
<name>A0A0N0U4X2_9HYME</name>
<keyword evidence="6 10" id="KW-1133">Transmembrane helix</keyword>
<evidence type="ECO:0000313" key="12">
    <source>
        <dbReference type="Proteomes" id="UP000053105"/>
    </source>
</evidence>